<dbReference type="Proteomes" id="UP000887566">
    <property type="component" value="Unplaced"/>
</dbReference>
<feature type="signal peptide" evidence="2">
    <location>
        <begin position="1"/>
        <end position="21"/>
    </location>
</feature>
<feature type="chain" id="PRO_5037940476" evidence="2">
    <location>
        <begin position="22"/>
        <end position="112"/>
    </location>
</feature>
<evidence type="ECO:0000259" key="3">
    <source>
        <dbReference type="PROSITE" id="PS50015"/>
    </source>
</evidence>
<name>A0A914WJF8_9BILA</name>
<keyword evidence="1" id="KW-1015">Disulfide bond</keyword>
<keyword evidence="2" id="KW-0732">Signal</keyword>
<dbReference type="WBParaSite" id="PSAMB.scaffold4204size15315.g23697.t1">
    <property type="protein sequence ID" value="PSAMB.scaffold4204size15315.g23697.t1"/>
    <property type="gene ID" value="PSAMB.scaffold4204size15315.g23697"/>
</dbReference>
<dbReference type="AlphaFoldDB" id="A0A914WJF8"/>
<evidence type="ECO:0000313" key="5">
    <source>
        <dbReference type="WBParaSite" id="PSAMB.scaffold4204size15315.g23697.t1"/>
    </source>
</evidence>
<keyword evidence="4" id="KW-1185">Reference proteome</keyword>
<proteinExistence type="predicted"/>
<sequence length="112" mass="11749">MKTFFVVVVATLALAGQMASAGGLFCSYCDSLVGAGITYCEGAKTEDQVKQLLTKYCDEVVGSSSVGQMVCNLLVDEGVQYIWTVIQKGGTPSQEAQAVCQCIDLCSGNCSL</sequence>
<dbReference type="Gene3D" id="1.10.225.10">
    <property type="entry name" value="Saposin-like"/>
    <property type="match status" value="1"/>
</dbReference>
<evidence type="ECO:0000256" key="1">
    <source>
        <dbReference type="ARBA" id="ARBA00023157"/>
    </source>
</evidence>
<reference evidence="5" key="1">
    <citation type="submission" date="2022-11" db="UniProtKB">
        <authorList>
            <consortium name="WormBaseParasite"/>
        </authorList>
    </citation>
    <scope>IDENTIFICATION</scope>
</reference>
<accession>A0A914WJF8</accession>
<evidence type="ECO:0000313" key="4">
    <source>
        <dbReference type="Proteomes" id="UP000887566"/>
    </source>
</evidence>
<feature type="domain" description="Saposin B-type" evidence="3">
    <location>
        <begin position="22"/>
        <end position="110"/>
    </location>
</feature>
<dbReference type="InterPro" id="IPR008139">
    <property type="entry name" value="SaposinB_dom"/>
</dbReference>
<protein>
    <submittedName>
        <fullName evidence="5">Saposin B-type domain-containing protein</fullName>
    </submittedName>
</protein>
<evidence type="ECO:0000256" key="2">
    <source>
        <dbReference type="SAM" id="SignalP"/>
    </source>
</evidence>
<dbReference type="InterPro" id="IPR011001">
    <property type="entry name" value="Saposin-like"/>
</dbReference>
<dbReference type="SMART" id="SM00741">
    <property type="entry name" value="SapB"/>
    <property type="match status" value="1"/>
</dbReference>
<organism evidence="4 5">
    <name type="scientific">Plectus sambesii</name>
    <dbReference type="NCBI Taxonomy" id="2011161"/>
    <lineage>
        <taxon>Eukaryota</taxon>
        <taxon>Metazoa</taxon>
        <taxon>Ecdysozoa</taxon>
        <taxon>Nematoda</taxon>
        <taxon>Chromadorea</taxon>
        <taxon>Plectida</taxon>
        <taxon>Plectina</taxon>
        <taxon>Plectoidea</taxon>
        <taxon>Plectidae</taxon>
        <taxon>Plectus</taxon>
    </lineage>
</organism>
<dbReference type="SUPFAM" id="SSF47862">
    <property type="entry name" value="Saposin"/>
    <property type="match status" value="1"/>
</dbReference>
<dbReference type="PROSITE" id="PS50015">
    <property type="entry name" value="SAP_B"/>
    <property type="match status" value="1"/>
</dbReference>